<dbReference type="PANTHER" id="PTHR40082:SF1">
    <property type="entry name" value="BLR5956 PROTEIN"/>
    <property type="match status" value="1"/>
</dbReference>
<dbReference type="SUPFAM" id="SSF69618">
    <property type="entry name" value="HemD-like"/>
    <property type="match status" value="1"/>
</dbReference>
<comment type="caution">
    <text evidence="2">The sequence shown here is derived from an EMBL/GenBank/DDBJ whole genome shotgun (WGS) entry which is preliminary data.</text>
</comment>
<dbReference type="AlphaFoldDB" id="A0A4Z0FCY8"/>
<reference evidence="2 3" key="1">
    <citation type="journal article" date="2019" name="ISME J.">
        <title>Candidatus Macondimonas diazotrophica, a novel gammaproteobacterial genus dominating crude-oil-contaminated coastal sediments.</title>
        <authorList>
            <person name="Karthikeyan S."/>
            <person name="Konstantinidis K."/>
        </authorList>
    </citation>
    <scope>NUCLEOTIDE SEQUENCE [LARGE SCALE GENOMIC DNA]</scope>
    <source>
        <strain evidence="2 3">KTK01</strain>
    </source>
</reference>
<feature type="domain" description="Tetrapyrrole biosynthesis uroporphyrinogen III synthase" evidence="1">
    <location>
        <begin position="21"/>
        <end position="256"/>
    </location>
</feature>
<evidence type="ECO:0000313" key="3">
    <source>
        <dbReference type="Proteomes" id="UP000297890"/>
    </source>
</evidence>
<sequence length="280" mass="30786">MSDDLPLAGRTFALPETRLLDVLAGLVERRGAAIWRCPMVAILDHPDEDAVLAWLRHFIQDPPALTILLTGEGLRRLLACAERHALDEAFRQALARQPTLVRGPKPARVLKEMGLEPRWSAVSPTTAGVIETLRTLPVAGRDVGVQLYGEDPNLPLMTALQELGARPRPVAPYVYAPKSDDERVVALIHALGEGRIDAILFTSQPQYRRLRQVAQEHGLMDVLERGINRTQVAAIGPVAADDLARHGVRVDIMPSDSFFMKPLVSELVRVFSRPAPPSGH</sequence>
<evidence type="ECO:0000259" key="1">
    <source>
        <dbReference type="Pfam" id="PF02602"/>
    </source>
</evidence>
<organism evidence="2 3">
    <name type="scientific">Candidatus Macondimonas diazotrophica</name>
    <dbReference type="NCBI Taxonomy" id="2305248"/>
    <lineage>
        <taxon>Bacteria</taxon>
        <taxon>Pseudomonadati</taxon>
        <taxon>Pseudomonadota</taxon>
        <taxon>Gammaproteobacteria</taxon>
        <taxon>Chromatiales</taxon>
        <taxon>Ectothiorhodospiraceae</taxon>
        <taxon>Candidatus Macondimonas</taxon>
    </lineage>
</organism>
<protein>
    <submittedName>
        <fullName evidence="2">Uroporphyrinogen-III synthase</fullName>
    </submittedName>
</protein>
<dbReference type="OrthoDB" id="5946419at2"/>
<dbReference type="GO" id="GO:0004852">
    <property type="term" value="F:uroporphyrinogen-III synthase activity"/>
    <property type="evidence" value="ECO:0007669"/>
    <property type="project" value="InterPro"/>
</dbReference>
<dbReference type="Pfam" id="PF02602">
    <property type="entry name" value="HEM4"/>
    <property type="match status" value="1"/>
</dbReference>
<dbReference type="CDD" id="cd06578">
    <property type="entry name" value="HemD"/>
    <property type="match status" value="1"/>
</dbReference>
<accession>A0A4Z0FCY8</accession>
<dbReference type="GO" id="GO:0006780">
    <property type="term" value="P:uroporphyrinogen III biosynthetic process"/>
    <property type="evidence" value="ECO:0007669"/>
    <property type="project" value="InterPro"/>
</dbReference>
<name>A0A4Z0FCY8_9GAMM</name>
<evidence type="ECO:0000313" key="2">
    <source>
        <dbReference type="EMBL" id="TFZ83882.1"/>
    </source>
</evidence>
<dbReference type="InterPro" id="IPR036108">
    <property type="entry name" value="4pyrrol_syn_uPrphyn_synt_sf"/>
</dbReference>
<gene>
    <name evidence="2" type="ORF">E4680_02605</name>
</gene>
<dbReference type="EMBL" id="SRIO01000002">
    <property type="protein sequence ID" value="TFZ83882.1"/>
    <property type="molecule type" value="Genomic_DNA"/>
</dbReference>
<dbReference type="RefSeq" id="WP_135280809.1">
    <property type="nucleotide sequence ID" value="NZ_SRIO01000002.1"/>
</dbReference>
<dbReference type="PANTHER" id="PTHR40082">
    <property type="entry name" value="BLR5956 PROTEIN"/>
    <property type="match status" value="1"/>
</dbReference>
<dbReference type="Proteomes" id="UP000297890">
    <property type="component" value="Unassembled WGS sequence"/>
</dbReference>
<dbReference type="Gene3D" id="3.40.50.10090">
    <property type="match status" value="2"/>
</dbReference>
<dbReference type="InterPro" id="IPR003754">
    <property type="entry name" value="4pyrrol_synth_uPrphyn_synth"/>
</dbReference>
<keyword evidence="3" id="KW-1185">Reference proteome</keyword>
<proteinExistence type="predicted"/>
<dbReference type="InterPro" id="IPR039793">
    <property type="entry name" value="UROS/Hem4"/>
</dbReference>